<keyword evidence="2" id="KW-1185">Reference proteome</keyword>
<dbReference type="EMBL" id="CP041217">
    <property type="protein sequence ID" value="QDH19550.1"/>
    <property type="molecule type" value="Genomic_DNA"/>
</dbReference>
<protein>
    <submittedName>
        <fullName evidence="1">Uncharacterized protein</fullName>
    </submittedName>
</protein>
<dbReference type="OrthoDB" id="2667186at2"/>
<dbReference type="RefSeq" id="WP_141445939.1">
    <property type="nucleotide sequence ID" value="NZ_CP041217.1"/>
</dbReference>
<name>A0A4Y6US10_SACBS</name>
<dbReference type="Proteomes" id="UP000316968">
    <property type="component" value="Chromosome"/>
</dbReference>
<dbReference type="KEGG" id="saca:FFV09_00970"/>
<accession>A0A4Y6US10</accession>
<organism evidence="1 2">
    <name type="scientific">Saccharibacillus brassicae</name>
    <dbReference type="NCBI Taxonomy" id="2583377"/>
    <lineage>
        <taxon>Bacteria</taxon>
        <taxon>Bacillati</taxon>
        <taxon>Bacillota</taxon>
        <taxon>Bacilli</taxon>
        <taxon>Bacillales</taxon>
        <taxon>Paenibacillaceae</taxon>
        <taxon>Saccharibacillus</taxon>
    </lineage>
</organism>
<proteinExistence type="predicted"/>
<evidence type="ECO:0000313" key="1">
    <source>
        <dbReference type="EMBL" id="QDH19550.1"/>
    </source>
</evidence>
<dbReference type="AlphaFoldDB" id="A0A4Y6US10"/>
<sequence>MTKFNGTLLAVGSVVDYGADKFVVDSSRNLLEMGVANIDSGWGPNYSPSADEMRAYFNGWVMTTQESWGSAPVPYNGSGTKGWVRRWVNASQGTKMTVGSIGSWVNNSARSVLPTDISGDWTPYNLHYKLASPTVELIASEGQLVLTEGDNVIEVGSGIILREAAPILRTATAAAMGKGDPSWVISTANAYGNEKVRIEDSNYDETAVYTFTYLRLDKSPIASFTDSLSESEKAQLVDLIRNAGDTAARVSVLEAKKAEKDTPAWITPTLLNGWIQYNDGFSNLVYFKNALGQVIVRGLIRNGTQATVCKLPKGYRPSSTLIFPALYGGTSGRADIYADGSIVSQQDDGINWLSIQMTFQAEQ</sequence>
<gene>
    <name evidence="1" type="ORF">FFV09_00970</name>
</gene>
<evidence type="ECO:0000313" key="2">
    <source>
        <dbReference type="Proteomes" id="UP000316968"/>
    </source>
</evidence>
<reference evidence="1 2" key="1">
    <citation type="submission" date="2019-06" db="EMBL/GenBank/DDBJ databases">
        <title>Saccharibacillus brassicae sp. nov., an endophytic bacterium isolated from Chinese cabbage seeds (Brassica pekinensis).</title>
        <authorList>
            <person name="Jiang L."/>
            <person name="Lee J."/>
            <person name="Kim S.W."/>
        </authorList>
    </citation>
    <scope>NUCLEOTIDE SEQUENCE [LARGE SCALE GENOMIC DNA]</scope>
    <source>
        <strain evidence="2">KCTC 43072 / ATSA2</strain>
    </source>
</reference>